<evidence type="ECO:0000313" key="4">
    <source>
        <dbReference type="Proteomes" id="UP001221413"/>
    </source>
</evidence>
<dbReference type="EMBL" id="JAQGDS010000011">
    <property type="protein sequence ID" value="KAJ6256900.1"/>
    <property type="molecule type" value="Genomic_DNA"/>
</dbReference>
<proteinExistence type="predicted"/>
<evidence type="ECO:0000256" key="2">
    <source>
        <dbReference type="SAM" id="MobiDB-lite"/>
    </source>
</evidence>
<gene>
    <name evidence="3" type="ORF">Dda_7783</name>
</gene>
<dbReference type="SUPFAM" id="SSF50494">
    <property type="entry name" value="Trypsin-like serine proteases"/>
    <property type="match status" value="1"/>
</dbReference>
<feature type="compositionally biased region" description="Basic and acidic residues" evidence="2">
    <location>
        <begin position="508"/>
        <end position="542"/>
    </location>
</feature>
<keyword evidence="1" id="KW-0175">Coiled coil</keyword>
<dbReference type="InterPro" id="IPR043504">
    <property type="entry name" value="Peptidase_S1_PA_chymotrypsin"/>
</dbReference>
<feature type="region of interest" description="Disordered" evidence="2">
    <location>
        <begin position="508"/>
        <end position="612"/>
    </location>
</feature>
<feature type="coiled-coil region" evidence="1">
    <location>
        <begin position="367"/>
        <end position="394"/>
    </location>
</feature>
<feature type="compositionally biased region" description="Basic and acidic residues" evidence="2">
    <location>
        <begin position="592"/>
        <end position="612"/>
    </location>
</feature>
<keyword evidence="4" id="KW-1185">Reference proteome</keyword>
<sequence>MPNTKMYCIMTAGHNIKRPEQGYATRIEVEFPNGLKFNAQPGEFFVSEAFHRQTTLRAEDESSVSDYGLITVNREMVAASPELDLFGCAFSARLRRFEMYERDCTVHGYKEGATLQTRNTSKLLLVLEDRLTYDIETAGGVSGGPVFISHENHGSDIVIGIHNYNKRATRLTYPVILEMLSWIKDYNLIRTFEVSDRRGVYLMATKGSESGIIARRGETELSGFKLVIVSAAKDRAPLNHHRFAIMPAQRQPSNAGEHFFLQVGDEGSAAVSAGSCPAHLSKAIFALNRKGKTKRFRLTSASPSAESLANCKTDRFTNGSVLFGCNLVCWVSDIRYLSFKSTPPSRFSLQPSYKRLIAKANPVAERYRILLAKIEALEERAAALEAGLKKETTDRVDSDDSLGERLKAEETNRLNEDRALAHKVQIEESNRISEDRAIRGEIQSAIAQEGQNRISGDNSVRSDLAASIESNIKSTYDSLKALIDKEAIKREADDGSVTEDFKSALEQEKAARKGALEQEKTDRNNALEQEKRNRESGEKSIRSELAVAINEQESSRKISVNSVRSEFERAVKEEQSSRESFARSIQQELDEEKSNRRDGDEDLKKECRERHR</sequence>
<evidence type="ECO:0000256" key="1">
    <source>
        <dbReference type="SAM" id="Coils"/>
    </source>
</evidence>
<dbReference type="InterPro" id="IPR009003">
    <property type="entry name" value="Peptidase_S1_PA"/>
</dbReference>
<evidence type="ECO:0000313" key="3">
    <source>
        <dbReference type="EMBL" id="KAJ6256900.1"/>
    </source>
</evidence>
<comment type="caution">
    <text evidence="3">The sequence shown here is derived from an EMBL/GenBank/DDBJ whole genome shotgun (WGS) entry which is preliminary data.</text>
</comment>
<name>A0AAD6NFX9_DREDA</name>
<feature type="compositionally biased region" description="Basic and acidic residues" evidence="2">
    <location>
        <begin position="565"/>
        <end position="581"/>
    </location>
</feature>
<dbReference type="Gene3D" id="2.40.10.10">
    <property type="entry name" value="Trypsin-like serine proteases"/>
    <property type="match status" value="1"/>
</dbReference>
<dbReference type="Proteomes" id="UP001221413">
    <property type="component" value="Unassembled WGS sequence"/>
</dbReference>
<protein>
    <submittedName>
        <fullName evidence="3">Uncharacterized protein</fullName>
    </submittedName>
</protein>
<reference evidence="3" key="1">
    <citation type="submission" date="2023-01" db="EMBL/GenBank/DDBJ databases">
        <title>The chitinases involved in constricting ring structure development in the nematode-trapping fungus Drechslerella dactyloides.</title>
        <authorList>
            <person name="Wang R."/>
            <person name="Zhang L."/>
            <person name="Tang P."/>
            <person name="Li S."/>
            <person name="Liang L."/>
        </authorList>
    </citation>
    <scope>NUCLEOTIDE SEQUENCE</scope>
    <source>
        <strain evidence="3">YMF1.00031</strain>
    </source>
</reference>
<organism evidence="3 4">
    <name type="scientific">Drechslerella dactyloides</name>
    <name type="common">Nematode-trapping fungus</name>
    <name type="synonym">Arthrobotrys dactyloides</name>
    <dbReference type="NCBI Taxonomy" id="74499"/>
    <lineage>
        <taxon>Eukaryota</taxon>
        <taxon>Fungi</taxon>
        <taxon>Dikarya</taxon>
        <taxon>Ascomycota</taxon>
        <taxon>Pezizomycotina</taxon>
        <taxon>Orbiliomycetes</taxon>
        <taxon>Orbiliales</taxon>
        <taxon>Orbiliaceae</taxon>
        <taxon>Drechslerella</taxon>
    </lineage>
</organism>
<dbReference type="AlphaFoldDB" id="A0AAD6NFX9"/>
<accession>A0AAD6NFX9</accession>